<dbReference type="InterPro" id="IPR007197">
    <property type="entry name" value="rSAM"/>
</dbReference>
<feature type="domain" description="Radical SAM core" evidence="8">
    <location>
        <begin position="28"/>
        <end position="271"/>
    </location>
</feature>
<evidence type="ECO:0000256" key="4">
    <source>
        <dbReference type="ARBA" id="ARBA00022723"/>
    </source>
</evidence>
<dbReference type="GO" id="GO:0051539">
    <property type="term" value="F:4 iron, 4 sulfur cluster binding"/>
    <property type="evidence" value="ECO:0007669"/>
    <property type="project" value="UniProtKB-KW"/>
</dbReference>
<dbReference type="PROSITE" id="PS51918">
    <property type="entry name" value="RADICAL_SAM"/>
    <property type="match status" value="1"/>
</dbReference>
<dbReference type="Pfam" id="PF13186">
    <property type="entry name" value="SPASM"/>
    <property type="match status" value="1"/>
</dbReference>
<dbReference type="GO" id="GO:0016491">
    <property type="term" value="F:oxidoreductase activity"/>
    <property type="evidence" value="ECO:0007669"/>
    <property type="project" value="InterPro"/>
</dbReference>
<keyword evidence="2" id="KW-0004">4Fe-4S</keyword>
<dbReference type="InterPro" id="IPR023885">
    <property type="entry name" value="4Fe4S-binding_SPASM_dom"/>
</dbReference>
<comment type="cofactor">
    <cofactor evidence="1">
        <name>[4Fe-4S] cluster</name>
        <dbReference type="ChEBI" id="CHEBI:49883"/>
    </cofactor>
</comment>
<dbReference type="SFLD" id="SFLDG01386">
    <property type="entry name" value="main_SPASM_domain-containing"/>
    <property type="match status" value="1"/>
</dbReference>
<dbReference type="InterPro" id="IPR034491">
    <property type="entry name" value="Anaerob_Ser_sulfatase-maturase"/>
</dbReference>
<dbReference type="AlphaFoldDB" id="A0A1M5FL79"/>
<sequence>MNDHTIPINIVDPSPQAGPSLHLPKLGDDDYYSYHNMVKPTGSLCNLDCTYCFYLHKEQLLNQSKRPRMAPDLLELHIRQYMEANTGPSVDFTWQGGEPTLAGLDFYKRVVSIQQKYKRPDQIVYNDLQTNGLLLNDEWCQFLKEHDFLVGLSIDGPAEFHDRYRYTKTKMPTHAKVMEKVALLHQYGISFNALCVVNRDNAQQPLAVYRFLRDQVKPNIIQFIPGIETKDFESVAPGQWDPDKLPLISSPAARPGNENSVVTDWSVDPIDWGNFLCTIWDEWFQRDFGRTFVDQFENVISIMFNHGPQKCVNAQVCGKAVAIEHNGDIYSCDHFVYPEYKLGNIQQTHQGDLVFSAAQKKFGFAKFESLPKHCNQCFFLNLCWGECPKSRFIRTPDGEAGLSYLCSGLKLFYAKATNAYSSLKKRLQL</sequence>
<dbReference type="SFLD" id="SFLDG01072">
    <property type="entry name" value="dehydrogenase_like"/>
    <property type="match status" value="1"/>
</dbReference>
<evidence type="ECO:0000256" key="1">
    <source>
        <dbReference type="ARBA" id="ARBA00001966"/>
    </source>
</evidence>
<dbReference type="SUPFAM" id="SSF102114">
    <property type="entry name" value="Radical SAM enzymes"/>
    <property type="match status" value="1"/>
</dbReference>
<dbReference type="InterPro" id="IPR058240">
    <property type="entry name" value="rSAM_sf"/>
</dbReference>
<gene>
    <name evidence="9" type="ORF">SAMN02745781_03515</name>
</gene>
<keyword evidence="10" id="KW-1185">Reference proteome</keyword>
<dbReference type="NCBIfam" id="TIGR03942">
    <property type="entry name" value="sulfatase_rSAM"/>
    <property type="match status" value="1"/>
</dbReference>
<dbReference type="InterPro" id="IPR023867">
    <property type="entry name" value="Sulphatase_maturase_rSAM"/>
</dbReference>
<dbReference type="Gene3D" id="3.20.20.70">
    <property type="entry name" value="Aldolase class I"/>
    <property type="match status" value="1"/>
</dbReference>
<evidence type="ECO:0000256" key="6">
    <source>
        <dbReference type="ARBA" id="ARBA00023014"/>
    </source>
</evidence>
<dbReference type="NCBIfam" id="TIGR04085">
    <property type="entry name" value="rSAM_more_4Fe4S"/>
    <property type="match status" value="1"/>
</dbReference>
<dbReference type="Proteomes" id="UP000184159">
    <property type="component" value="Unassembled WGS sequence"/>
</dbReference>
<dbReference type="GO" id="GO:0046872">
    <property type="term" value="F:metal ion binding"/>
    <property type="evidence" value="ECO:0007669"/>
    <property type="project" value="UniProtKB-KW"/>
</dbReference>
<dbReference type="CDD" id="cd21120">
    <property type="entry name" value="SPASM_anSME"/>
    <property type="match status" value="1"/>
</dbReference>
<evidence type="ECO:0000256" key="7">
    <source>
        <dbReference type="ARBA" id="ARBA00023601"/>
    </source>
</evidence>
<dbReference type="SFLD" id="SFLDS00029">
    <property type="entry name" value="Radical_SAM"/>
    <property type="match status" value="1"/>
</dbReference>
<evidence type="ECO:0000256" key="2">
    <source>
        <dbReference type="ARBA" id="ARBA00022485"/>
    </source>
</evidence>
<dbReference type="SFLD" id="SFLDG01067">
    <property type="entry name" value="SPASM/twitch_domain_containing"/>
    <property type="match status" value="1"/>
</dbReference>
<dbReference type="EMBL" id="FQUH01000020">
    <property type="protein sequence ID" value="SHF92179.1"/>
    <property type="molecule type" value="Genomic_DNA"/>
</dbReference>
<evidence type="ECO:0000313" key="9">
    <source>
        <dbReference type="EMBL" id="SHF92179.1"/>
    </source>
</evidence>
<keyword evidence="6" id="KW-0411">Iron-sulfur</keyword>
<evidence type="ECO:0000259" key="8">
    <source>
        <dbReference type="PROSITE" id="PS51918"/>
    </source>
</evidence>
<name>A0A1M5FL79_VIBGA</name>
<reference evidence="10" key="1">
    <citation type="submission" date="2016-11" db="EMBL/GenBank/DDBJ databases">
        <authorList>
            <person name="Varghese N."/>
            <person name="Submissions S."/>
        </authorList>
    </citation>
    <scope>NUCLEOTIDE SEQUENCE [LARGE SCALE GENOMIC DNA]</scope>
    <source>
        <strain evidence="10">DSM 21264</strain>
    </source>
</reference>
<comment type="similarity">
    <text evidence="7">Belongs to the radical SAM superfamily. Anaerobic sulfatase-maturating enzyme family.</text>
</comment>
<dbReference type="SFLD" id="SFLDF00285">
    <property type="entry name" value="anaerobic_Ser-type_sulfatase-m"/>
    <property type="match status" value="1"/>
</dbReference>
<dbReference type="RefSeq" id="WP_072962230.1">
    <property type="nucleotide sequence ID" value="NZ_FQUH01000020.1"/>
</dbReference>
<accession>A0A1M5FL79</accession>
<protein>
    <recommendedName>
        <fullName evidence="8">Radical SAM core domain-containing protein</fullName>
    </recommendedName>
</protein>
<evidence type="ECO:0000256" key="3">
    <source>
        <dbReference type="ARBA" id="ARBA00022691"/>
    </source>
</evidence>
<evidence type="ECO:0000313" key="10">
    <source>
        <dbReference type="Proteomes" id="UP000184159"/>
    </source>
</evidence>
<dbReference type="PANTHER" id="PTHR43273:SF3">
    <property type="entry name" value="ANAEROBIC SULFATASE-MATURATING ENZYME HOMOLOG ASLB-RELATED"/>
    <property type="match status" value="1"/>
</dbReference>
<dbReference type="PANTHER" id="PTHR43273">
    <property type="entry name" value="ANAEROBIC SULFATASE-MATURATING ENZYME HOMOLOG ASLB-RELATED"/>
    <property type="match status" value="1"/>
</dbReference>
<proteinExistence type="inferred from homology"/>
<dbReference type="Pfam" id="PF04055">
    <property type="entry name" value="Radical_SAM"/>
    <property type="match status" value="1"/>
</dbReference>
<dbReference type="InterPro" id="IPR047207">
    <property type="entry name" value="SPASM_anSME"/>
</dbReference>
<organism evidence="9 10">
    <name type="scientific">Vibrio gazogenes DSM 21264 = NBRC 103151</name>
    <dbReference type="NCBI Taxonomy" id="1123492"/>
    <lineage>
        <taxon>Bacteria</taxon>
        <taxon>Pseudomonadati</taxon>
        <taxon>Pseudomonadota</taxon>
        <taxon>Gammaproteobacteria</taxon>
        <taxon>Vibrionales</taxon>
        <taxon>Vibrionaceae</taxon>
        <taxon>Vibrio</taxon>
    </lineage>
</organism>
<keyword evidence="3" id="KW-0949">S-adenosyl-L-methionine</keyword>
<evidence type="ECO:0000256" key="5">
    <source>
        <dbReference type="ARBA" id="ARBA00023004"/>
    </source>
</evidence>
<dbReference type="SFLD" id="SFLDG01384">
    <property type="entry name" value="thioether_bond_formation_requi"/>
    <property type="match status" value="1"/>
</dbReference>
<keyword evidence="4" id="KW-0479">Metal-binding</keyword>
<keyword evidence="5" id="KW-0408">Iron</keyword>
<dbReference type="InterPro" id="IPR013785">
    <property type="entry name" value="Aldolase_TIM"/>
</dbReference>
<dbReference type="CDD" id="cd01335">
    <property type="entry name" value="Radical_SAM"/>
    <property type="match status" value="1"/>
</dbReference>